<dbReference type="AlphaFoldDB" id="A0A1Y2I9T2"/>
<organism evidence="1 2">
    <name type="scientific">Trametes coccinea (strain BRFM310)</name>
    <name type="common">Pycnoporus coccineus</name>
    <dbReference type="NCBI Taxonomy" id="1353009"/>
    <lineage>
        <taxon>Eukaryota</taxon>
        <taxon>Fungi</taxon>
        <taxon>Dikarya</taxon>
        <taxon>Basidiomycota</taxon>
        <taxon>Agaricomycotina</taxon>
        <taxon>Agaricomycetes</taxon>
        <taxon>Polyporales</taxon>
        <taxon>Polyporaceae</taxon>
        <taxon>Trametes</taxon>
    </lineage>
</organism>
<dbReference type="Gene3D" id="3.80.10.10">
    <property type="entry name" value="Ribonuclease Inhibitor"/>
    <property type="match status" value="1"/>
</dbReference>
<keyword evidence="2" id="KW-1185">Reference proteome</keyword>
<name>A0A1Y2I9T2_TRAC3</name>
<evidence type="ECO:0008006" key="3">
    <source>
        <dbReference type="Google" id="ProtNLM"/>
    </source>
</evidence>
<evidence type="ECO:0000313" key="1">
    <source>
        <dbReference type="EMBL" id="OSC97192.1"/>
    </source>
</evidence>
<dbReference type="STRING" id="1353009.A0A1Y2I9T2"/>
<dbReference type="InterPro" id="IPR032675">
    <property type="entry name" value="LRR_dom_sf"/>
</dbReference>
<protein>
    <recommendedName>
        <fullName evidence="3">F-box domain-containing protein</fullName>
    </recommendedName>
</protein>
<dbReference type="Proteomes" id="UP000193067">
    <property type="component" value="Unassembled WGS sequence"/>
</dbReference>
<accession>A0A1Y2I9T2</accession>
<dbReference type="OrthoDB" id="2804406at2759"/>
<reference evidence="1 2" key="1">
    <citation type="journal article" date="2015" name="Biotechnol. Biofuels">
        <title>Enhanced degradation of softwood versus hardwood by the white-rot fungus Pycnoporus coccineus.</title>
        <authorList>
            <person name="Couturier M."/>
            <person name="Navarro D."/>
            <person name="Chevret D."/>
            <person name="Henrissat B."/>
            <person name="Piumi F."/>
            <person name="Ruiz-Duenas F.J."/>
            <person name="Martinez A.T."/>
            <person name="Grigoriev I.V."/>
            <person name="Riley R."/>
            <person name="Lipzen A."/>
            <person name="Berrin J.G."/>
            <person name="Master E.R."/>
            <person name="Rosso M.N."/>
        </authorList>
    </citation>
    <scope>NUCLEOTIDE SEQUENCE [LARGE SCALE GENOMIC DNA]</scope>
    <source>
        <strain evidence="1 2">BRFM310</strain>
    </source>
</reference>
<gene>
    <name evidence="1" type="ORF">PYCCODRAFT_1377693</name>
</gene>
<evidence type="ECO:0000313" key="2">
    <source>
        <dbReference type="Proteomes" id="UP000193067"/>
    </source>
</evidence>
<proteinExistence type="predicted"/>
<dbReference type="EMBL" id="KZ084155">
    <property type="protein sequence ID" value="OSC97192.1"/>
    <property type="molecule type" value="Genomic_DNA"/>
</dbReference>
<sequence length="544" mass="61380">MPEIQHIIFDTLYGDSRGMATLAALARTAHCFQEVALDRLWHTQTSLVPLVRCFPPTVVSEEAGEYGVQVMNFVSEPKPEDWTRVKFYAPRIKAIRSDVSFEMDPLWDGELAEEACIILQKSKGSAPLLPNLHSFEWTQRVSQWTKYCRTPAIASFPLMLNPQVSSMDVVVNHLEEGGPAEAIAAALRKFGNEFRQLRSINFVCPPCGPVEEAVLDLAYRHPQLKSFKCSRSRSMTVEAITHLSTLQALQEVSIVADRETTLSVVKVAKSRAYCFFSALRSLVLQTESLELCKEWLDIVRTPSVNNLTFIVEQSLTAKDFAEFLTLLVERGGLEHLRFVCKTPCPRDSPGYSIIPTALAPLLQLNLVTLQLEPGMPIDIDNSFVERMARAWPRLQTLELNAEWRRYPERTPLVTIPGLLPLTDHCPHMTSLAITFNPNLFPFQGHFAAGDRPAGGHSFSLDKPFRLGVGATVIAFNDYGFRLATVLSDFCPGLVTLDNAWARAEDEIGEDLDLEEPEINENWQQVHKYAKELARVRRQERLYMY</sequence>